<reference evidence="2" key="2">
    <citation type="submission" date="2015-01" db="EMBL/GenBank/DDBJ databases">
        <title>Evolutionary Origins and Diversification of the Mycorrhizal Mutualists.</title>
        <authorList>
            <consortium name="DOE Joint Genome Institute"/>
            <consortium name="Mycorrhizal Genomics Consortium"/>
            <person name="Kohler A."/>
            <person name="Kuo A."/>
            <person name="Nagy L.G."/>
            <person name="Floudas D."/>
            <person name="Copeland A."/>
            <person name="Barry K.W."/>
            <person name="Cichocki N."/>
            <person name="Veneault-Fourrey C."/>
            <person name="LaButti K."/>
            <person name="Lindquist E.A."/>
            <person name="Lipzen A."/>
            <person name="Lundell T."/>
            <person name="Morin E."/>
            <person name="Murat C."/>
            <person name="Riley R."/>
            <person name="Ohm R."/>
            <person name="Sun H."/>
            <person name="Tunlid A."/>
            <person name="Henrissat B."/>
            <person name="Grigoriev I.V."/>
            <person name="Hibbett D.S."/>
            <person name="Martin F."/>
        </authorList>
    </citation>
    <scope>NUCLEOTIDE SEQUENCE [LARGE SCALE GENOMIC DNA]</scope>
    <source>
        <strain evidence="2">MUT 4182</strain>
    </source>
</reference>
<dbReference type="EMBL" id="KN823703">
    <property type="protein sequence ID" value="KIO16029.1"/>
    <property type="molecule type" value="Genomic_DNA"/>
</dbReference>
<accession>A0A0C3Q1F7</accession>
<keyword evidence="2" id="KW-1185">Reference proteome</keyword>
<organism evidence="1 2">
    <name type="scientific">Tulasnella calospora MUT 4182</name>
    <dbReference type="NCBI Taxonomy" id="1051891"/>
    <lineage>
        <taxon>Eukaryota</taxon>
        <taxon>Fungi</taxon>
        <taxon>Dikarya</taxon>
        <taxon>Basidiomycota</taxon>
        <taxon>Agaricomycotina</taxon>
        <taxon>Agaricomycetes</taxon>
        <taxon>Cantharellales</taxon>
        <taxon>Tulasnellaceae</taxon>
        <taxon>Tulasnella</taxon>
    </lineage>
</organism>
<dbReference type="Proteomes" id="UP000054248">
    <property type="component" value="Unassembled WGS sequence"/>
</dbReference>
<evidence type="ECO:0000313" key="2">
    <source>
        <dbReference type="Proteomes" id="UP000054248"/>
    </source>
</evidence>
<protein>
    <submittedName>
        <fullName evidence="1">Uncharacterized protein</fullName>
    </submittedName>
</protein>
<proteinExistence type="predicted"/>
<dbReference type="AlphaFoldDB" id="A0A0C3Q1F7"/>
<sequence>MVKYLGRAVGYVKSLTSKKAILALETRTATFYSRKGHQKGTWLTKHRHLQTGDLPKCYF</sequence>
<dbReference type="HOGENOM" id="CLU_195482_0_0_1"/>
<gene>
    <name evidence="1" type="ORF">M407DRAFT_247093</name>
</gene>
<name>A0A0C3Q1F7_9AGAM</name>
<reference evidence="1 2" key="1">
    <citation type="submission" date="2014-04" db="EMBL/GenBank/DDBJ databases">
        <authorList>
            <consortium name="DOE Joint Genome Institute"/>
            <person name="Kuo A."/>
            <person name="Girlanda M."/>
            <person name="Perotto S."/>
            <person name="Kohler A."/>
            <person name="Nagy L.G."/>
            <person name="Floudas D."/>
            <person name="Copeland A."/>
            <person name="Barry K.W."/>
            <person name="Cichocki N."/>
            <person name="Veneault-Fourrey C."/>
            <person name="LaButti K."/>
            <person name="Lindquist E.A."/>
            <person name="Lipzen A."/>
            <person name="Lundell T."/>
            <person name="Morin E."/>
            <person name="Murat C."/>
            <person name="Sun H."/>
            <person name="Tunlid A."/>
            <person name="Henrissat B."/>
            <person name="Grigoriev I.V."/>
            <person name="Hibbett D.S."/>
            <person name="Martin F."/>
            <person name="Nordberg H.P."/>
            <person name="Cantor M.N."/>
            <person name="Hua S.X."/>
        </authorList>
    </citation>
    <scope>NUCLEOTIDE SEQUENCE [LARGE SCALE GENOMIC DNA]</scope>
    <source>
        <strain evidence="1 2">MUT 4182</strain>
    </source>
</reference>
<evidence type="ECO:0000313" key="1">
    <source>
        <dbReference type="EMBL" id="KIO16029.1"/>
    </source>
</evidence>